<feature type="binding site" evidence="18">
    <location>
        <begin position="126"/>
        <end position="127"/>
    </location>
    <ligand>
        <name>NAD(+)</name>
        <dbReference type="ChEBI" id="CHEBI:57540"/>
    </ligand>
</feature>
<evidence type="ECO:0000313" key="22">
    <source>
        <dbReference type="Proteomes" id="UP000262878"/>
    </source>
</evidence>
<comment type="cofactor">
    <cofactor evidence="18">
        <name>Co(2+)</name>
        <dbReference type="ChEBI" id="CHEBI:48828"/>
    </cofactor>
    <cofactor evidence="18">
        <name>Zn(2+)</name>
        <dbReference type="ChEBI" id="CHEBI:29105"/>
    </cofactor>
    <text evidence="18">Binds 1 divalent metal cation per subunit. Can use either Co(2+) or Zn(2+).</text>
</comment>
<feature type="domain" description="3-dehydroquinate synthase C-terminal" evidence="20">
    <location>
        <begin position="178"/>
        <end position="321"/>
    </location>
</feature>
<feature type="binding site" evidence="18">
    <location>
        <position position="148"/>
    </location>
    <ligand>
        <name>NAD(+)</name>
        <dbReference type="ChEBI" id="CHEBI:57540"/>
    </ligand>
</feature>
<dbReference type="EMBL" id="DMUP01000009">
    <property type="protein sequence ID" value="HAR55215.1"/>
    <property type="molecule type" value="Genomic_DNA"/>
</dbReference>
<evidence type="ECO:0000256" key="18">
    <source>
        <dbReference type="HAMAP-Rule" id="MF_00110"/>
    </source>
</evidence>
<dbReference type="SUPFAM" id="SSF56796">
    <property type="entry name" value="Dehydroquinate synthase-like"/>
    <property type="match status" value="1"/>
</dbReference>
<feature type="binding site" evidence="18">
    <location>
        <position position="181"/>
    </location>
    <ligand>
        <name>Zn(2+)</name>
        <dbReference type="ChEBI" id="CHEBI:29105"/>
    </ligand>
</feature>
<evidence type="ECO:0000256" key="11">
    <source>
        <dbReference type="ARBA" id="ARBA00022723"/>
    </source>
</evidence>
<evidence type="ECO:0000256" key="2">
    <source>
        <dbReference type="ARBA" id="ARBA00001911"/>
    </source>
</evidence>
<comment type="similarity">
    <text evidence="6 18">Belongs to the sugar phosphate cyclases superfamily. Dehydroquinate synthase family.</text>
</comment>
<dbReference type="GO" id="GO:0003856">
    <property type="term" value="F:3-dehydroquinate synthase activity"/>
    <property type="evidence" value="ECO:0007669"/>
    <property type="project" value="UniProtKB-UniRule"/>
</dbReference>
<comment type="cofactor">
    <cofactor evidence="2 18">
        <name>NAD(+)</name>
        <dbReference type="ChEBI" id="CHEBI:57540"/>
    </cofactor>
</comment>
<organism evidence="21 22">
    <name type="scientific">Idiomarina baltica</name>
    <dbReference type="NCBI Taxonomy" id="190892"/>
    <lineage>
        <taxon>Bacteria</taxon>
        <taxon>Pseudomonadati</taxon>
        <taxon>Pseudomonadota</taxon>
        <taxon>Gammaproteobacteria</taxon>
        <taxon>Alteromonadales</taxon>
        <taxon>Idiomarinaceae</taxon>
        <taxon>Idiomarina</taxon>
    </lineage>
</organism>
<dbReference type="PANTHER" id="PTHR43622">
    <property type="entry name" value="3-DEHYDROQUINATE SYNTHASE"/>
    <property type="match status" value="1"/>
</dbReference>
<sequence length="356" mass="39502">MANIHVELGERSYLIHVASNNLQCLTSLLPDLKQSILVVSNPTVSELYFSQLRESLSGHRVVLFNMEDGEQYKSLKSFESVTNRLIEEGFSRDCAIIALGGGVVGDLAGFVAATYHRGVDFYQIPTTLLAQVDSSVGGKTAINHPQGKNLIGAFYQPKAVVIDLNCLMTLNERDYRSGLAEIVKYGIIYDAEFFCWLEKHTDKLSQRDEQTLQYAIQKSCQIKAEIVAQDERESGIRAWLNLGHTFGHAIEAATEYGTWTHGEAVAAGTIIASKLSEKTQRMSSSDFRRVLNLLSALKLPIKAPHMPLANWLSYMQRDKKVKDNRINFVLPVGIGRAEVTNATTDEEIAAVLTECC</sequence>
<feature type="binding site" evidence="18">
    <location>
        <position position="261"/>
    </location>
    <ligand>
        <name>Zn(2+)</name>
        <dbReference type="ChEBI" id="CHEBI:29105"/>
    </ligand>
</feature>
<dbReference type="Pfam" id="PF24621">
    <property type="entry name" value="DHQS_C"/>
    <property type="match status" value="1"/>
</dbReference>
<feature type="binding site" evidence="18">
    <location>
        <begin position="166"/>
        <end position="169"/>
    </location>
    <ligand>
        <name>NAD(+)</name>
        <dbReference type="ChEBI" id="CHEBI:57540"/>
    </ligand>
</feature>
<dbReference type="FunFam" id="3.40.50.1970:FF:000001">
    <property type="entry name" value="3-dehydroquinate synthase"/>
    <property type="match status" value="1"/>
</dbReference>
<dbReference type="CDD" id="cd08195">
    <property type="entry name" value="DHQS"/>
    <property type="match status" value="1"/>
</dbReference>
<comment type="function">
    <text evidence="3 18">Catalyzes the conversion of 3-deoxy-D-arabino-heptulosonate 7-phosphate (DAHP) to dehydroquinate (DHQ).</text>
</comment>
<keyword evidence="16 18" id="KW-0456">Lyase</keyword>
<feature type="binding site" evidence="18">
    <location>
        <position position="244"/>
    </location>
    <ligand>
        <name>Zn(2+)</name>
        <dbReference type="ChEBI" id="CHEBI:29105"/>
    </ligand>
</feature>
<evidence type="ECO:0000256" key="7">
    <source>
        <dbReference type="ARBA" id="ARBA00013031"/>
    </source>
</evidence>
<dbReference type="PIRSF" id="PIRSF001455">
    <property type="entry name" value="DHQ_synth"/>
    <property type="match status" value="1"/>
</dbReference>
<feature type="binding site" evidence="18">
    <location>
        <begin position="68"/>
        <end position="73"/>
    </location>
    <ligand>
        <name>NAD(+)</name>
        <dbReference type="ChEBI" id="CHEBI:57540"/>
    </ligand>
</feature>
<evidence type="ECO:0000256" key="16">
    <source>
        <dbReference type="ARBA" id="ARBA00023239"/>
    </source>
</evidence>
<comment type="catalytic activity">
    <reaction evidence="1 18">
        <text>7-phospho-2-dehydro-3-deoxy-D-arabino-heptonate = 3-dehydroquinate + phosphate</text>
        <dbReference type="Rhea" id="RHEA:21968"/>
        <dbReference type="ChEBI" id="CHEBI:32364"/>
        <dbReference type="ChEBI" id="CHEBI:43474"/>
        <dbReference type="ChEBI" id="CHEBI:58394"/>
        <dbReference type="EC" id="4.2.3.4"/>
    </reaction>
</comment>
<dbReference type="STRING" id="314276.OS145_09163"/>
<evidence type="ECO:0000256" key="8">
    <source>
        <dbReference type="ARBA" id="ARBA00017684"/>
    </source>
</evidence>
<dbReference type="PANTHER" id="PTHR43622:SF7">
    <property type="entry name" value="3-DEHYDROQUINATE SYNTHASE, CHLOROPLASTIC"/>
    <property type="match status" value="1"/>
</dbReference>
<dbReference type="InterPro" id="IPR030960">
    <property type="entry name" value="DHQS/DOIS_N"/>
</dbReference>
<dbReference type="Gene3D" id="1.20.1090.10">
    <property type="entry name" value="Dehydroquinate synthase-like - alpha domain"/>
    <property type="match status" value="1"/>
</dbReference>
<keyword evidence="9 18" id="KW-0963">Cytoplasm</keyword>
<dbReference type="InterPro" id="IPR016037">
    <property type="entry name" value="DHQ_synth_AroB"/>
</dbReference>
<keyword evidence="13 18" id="KW-0862">Zinc</keyword>
<dbReference type="UniPathway" id="UPA00053">
    <property type="reaction ID" value="UER00085"/>
</dbReference>
<feature type="binding site" evidence="18">
    <location>
        <position position="139"/>
    </location>
    <ligand>
        <name>NAD(+)</name>
        <dbReference type="ChEBI" id="CHEBI:57540"/>
    </ligand>
</feature>
<dbReference type="InterPro" id="IPR030963">
    <property type="entry name" value="DHQ_synth_fam"/>
</dbReference>
<evidence type="ECO:0000256" key="4">
    <source>
        <dbReference type="ARBA" id="ARBA00004496"/>
    </source>
</evidence>
<dbReference type="GO" id="GO:0008652">
    <property type="term" value="P:amino acid biosynthetic process"/>
    <property type="evidence" value="ECO:0007669"/>
    <property type="project" value="UniProtKB-KW"/>
</dbReference>
<dbReference type="HAMAP" id="MF_00110">
    <property type="entry name" value="DHQ_synthase"/>
    <property type="match status" value="1"/>
</dbReference>
<gene>
    <name evidence="18" type="primary">aroB</name>
    <name evidence="21" type="ORF">DCR58_00370</name>
</gene>
<dbReference type="RefSeq" id="WP_006954602.1">
    <property type="nucleotide sequence ID" value="NZ_DBGH01000109.1"/>
</dbReference>
<name>A0A348WL03_9GAMM</name>
<dbReference type="GO" id="GO:0009073">
    <property type="term" value="P:aromatic amino acid family biosynthetic process"/>
    <property type="evidence" value="ECO:0007669"/>
    <property type="project" value="UniProtKB-KW"/>
</dbReference>
<dbReference type="InterPro" id="IPR056179">
    <property type="entry name" value="DHQS_C"/>
</dbReference>
<keyword evidence="14 18" id="KW-0520">NAD</keyword>
<evidence type="ECO:0000256" key="14">
    <source>
        <dbReference type="ARBA" id="ARBA00023027"/>
    </source>
</evidence>
<comment type="pathway">
    <text evidence="5 18">Metabolic intermediate biosynthesis; chorismate biosynthesis; chorismate from D-erythrose 4-phosphate and phosphoenolpyruvate: step 2/7.</text>
</comment>
<evidence type="ECO:0000256" key="5">
    <source>
        <dbReference type="ARBA" id="ARBA00004661"/>
    </source>
</evidence>
<evidence type="ECO:0000256" key="6">
    <source>
        <dbReference type="ARBA" id="ARBA00005412"/>
    </source>
</evidence>
<evidence type="ECO:0000259" key="20">
    <source>
        <dbReference type="Pfam" id="PF24621"/>
    </source>
</evidence>
<evidence type="ECO:0000256" key="15">
    <source>
        <dbReference type="ARBA" id="ARBA00023141"/>
    </source>
</evidence>
<dbReference type="GO" id="GO:0009423">
    <property type="term" value="P:chorismate biosynthetic process"/>
    <property type="evidence" value="ECO:0007669"/>
    <property type="project" value="UniProtKB-UniRule"/>
</dbReference>
<evidence type="ECO:0000256" key="13">
    <source>
        <dbReference type="ARBA" id="ARBA00022833"/>
    </source>
</evidence>
<reference evidence="21 22" key="1">
    <citation type="journal article" date="2018" name="Nat. Biotechnol.">
        <title>A standardized bacterial taxonomy based on genome phylogeny substantially revises the tree of life.</title>
        <authorList>
            <person name="Parks D.H."/>
            <person name="Chuvochina M."/>
            <person name="Waite D.W."/>
            <person name="Rinke C."/>
            <person name="Skarshewski A."/>
            <person name="Chaumeil P.A."/>
            <person name="Hugenholtz P."/>
        </authorList>
    </citation>
    <scope>NUCLEOTIDE SEQUENCE [LARGE SCALE GENOMIC DNA]</scope>
    <source>
        <strain evidence="21">UBA9360</strain>
    </source>
</reference>
<comment type="caution">
    <text evidence="21">The sequence shown here is derived from an EMBL/GenBank/DDBJ whole genome shotgun (WGS) entry which is preliminary data.</text>
</comment>
<evidence type="ECO:0000313" key="21">
    <source>
        <dbReference type="EMBL" id="HAR55215.1"/>
    </source>
</evidence>
<dbReference type="Pfam" id="PF01761">
    <property type="entry name" value="DHQ_synthase"/>
    <property type="match status" value="1"/>
</dbReference>
<feature type="binding site" evidence="18">
    <location>
        <begin position="102"/>
        <end position="106"/>
    </location>
    <ligand>
        <name>NAD(+)</name>
        <dbReference type="ChEBI" id="CHEBI:57540"/>
    </ligand>
</feature>
<protein>
    <recommendedName>
        <fullName evidence="8 18">3-dehydroquinate synthase</fullName>
        <shortName evidence="18">DHQS</shortName>
        <ecNumber evidence="7 18">4.2.3.4</ecNumber>
    </recommendedName>
</protein>
<evidence type="ECO:0000256" key="10">
    <source>
        <dbReference type="ARBA" id="ARBA00022605"/>
    </source>
</evidence>
<dbReference type="GO" id="GO:0000166">
    <property type="term" value="F:nucleotide binding"/>
    <property type="evidence" value="ECO:0007669"/>
    <property type="project" value="UniProtKB-KW"/>
</dbReference>
<dbReference type="AlphaFoldDB" id="A0A348WL03"/>
<proteinExistence type="inferred from homology"/>
<evidence type="ECO:0000259" key="19">
    <source>
        <dbReference type="Pfam" id="PF01761"/>
    </source>
</evidence>
<dbReference type="NCBIfam" id="TIGR01357">
    <property type="entry name" value="aroB"/>
    <property type="match status" value="1"/>
</dbReference>
<keyword evidence="17 18" id="KW-0170">Cobalt</keyword>
<keyword evidence="10 18" id="KW-0028">Amino-acid biosynthesis</keyword>
<feature type="domain" description="3-dehydroquinate synthase N-terminal" evidence="19">
    <location>
        <begin position="65"/>
        <end position="176"/>
    </location>
</feature>
<comment type="subcellular location">
    <subcellularLocation>
        <location evidence="4 18">Cytoplasm</location>
    </subcellularLocation>
</comment>
<dbReference type="InterPro" id="IPR050071">
    <property type="entry name" value="Dehydroquinate_synthase"/>
</dbReference>
<evidence type="ECO:0000256" key="9">
    <source>
        <dbReference type="ARBA" id="ARBA00022490"/>
    </source>
</evidence>
<evidence type="ECO:0000256" key="12">
    <source>
        <dbReference type="ARBA" id="ARBA00022741"/>
    </source>
</evidence>
<keyword evidence="11 18" id="KW-0479">Metal-binding</keyword>
<keyword evidence="12 18" id="KW-0547">Nucleotide-binding</keyword>
<dbReference type="Proteomes" id="UP000262878">
    <property type="component" value="Unassembled WGS sequence"/>
</dbReference>
<evidence type="ECO:0000256" key="17">
    <source>
        <dbReference type="ARBA" id="ARBA00023285"/>
    </source>
</evidence>
<evidence type="ECO:0000256" key="3">
    <source>
        <dbReference type="ARBA" id="ARBA00003485"/>
    </source>
</evidence>
<evidence type="ECO:0000256" key="1">
    <source>
        <dbReference type="ARBA" id="ARBA00001393"/>
    </source>
</evidence>
<dbReference type="GO" id="GO:0005737">
    <property type="term" value="C:cytoplasm"/>
    <property type="evidence" value="ECO:0007669"/>
    <property type="project" value="UniProtKB-SubCell"/>
</dbReference>
<accession>A0A348WL03</accession>
<dbReference type="GO" id="GO:0046872">
    <property type="term" value="F:metal ion binding"/>
    <property type="evidence" value="ECO:0007669"/>
    <property type="project" value="UniProtKB-KW"/>
</dbReference>
<dbReference type="Gene3D" id="3.40.50.1970">
    <property type="match status" value="1"/>
</dbReference>
<keyword evidence="15 18" id="KW-0057">Aromatic amino acid biosynthesis</keyword>
<dbReference type="EC" id="4.2.3.4" evidence="7 18"/>